<dbReference type="Pfam" id="PF00069">
    <property type="entry name" value="Pkinase"/>
    <property type="match status" value="1"/>
</dbReference>
<evidence type="ECO:0000256" key="2">
    <source>
        <dbReference type="ARBA" id="ARBA00022679"/>
    </source>
</evidence>
<dbReference type="CDD" id="cd14120">
    <property type="entry name" value="STKc_ULK1_2-like"/>
    <property type="match status" value="1"/>
</dbReference>
<reference evidence="10" key="1">
    <citation type="submission" date="2011-05" db="EMBL/GenBank/DDBJ databases">
        <authorList>
            <person name="Richards S.R."/>
            <person name="Qu J."/>
            <person name="Jiang H."/>
            <person name="Jhangiani S.N."/>
            <person name="Agravi P."/>
            <person name="Goodspeed R."/>
            <person name="Gross S."/>
            <person name="Mandapat C."/>
            <person name="Jackson L."/>
            <person name="Mathew T."/>
            <person name="Pu L."/>
            <person name="Thornton R."/>
            <person name="Saada N."/>
            <person name="Wilczek-Boney K.B."/>
            <person name="Lee S."/>
            <person name="Kovar C."/>
            <person name="Wu Y."/>
            <person name="Scherer S.E."/>
            <person name="Worley K.C."/>
            <person name="Muzny D.M."/>
            <person name="Gibbs R."/>
        </authorList>
    </citation>
    <scope>NUCLEOTIDE SEQUENCE</scope>
    <source>
        <strain evidence="10">Brora</strain>
    </source>
</reference>
<dbReference type="InterPro" id="IPR045269">
    <property type="entry name" value="Atg1-like"/>
</dbReference>
<dbReference type="InterPro" id="IPR008271">
    <property type="entry name" value="Ser/Thr_kinase_AS"/>
</dbReference>
<dbReference type="FunFam" id="1.10.510.10:FF:000493">
    <property type="entry name" value="serine/threonine-protein kinase unc-51 isoform X2"/>
    <property type="match status" value="1"/>
</dbReference>
<dbReference type="InterPro" id="IPR022708">
    <property type="entry name" value="Atg1-like_tMIT"/>
</dbReference>
<feature type="compositionally biased region" description="Polar residues" evidence="7">
    <location>
        <begin position="284"/>
        <end position="310"/>
    </location>
</feature>
<evidence type="ECO:0000313" key="9">
    <source>
        <dbReference type="EnsemblMetazoa" id="SMAR007826-PA"/>
    </source>
</evidence>
<dbReference type="Pfam" id="PF12063">
    <property type="entry name" value="ATG1-like_MIT1"/>
    <property type="match status" value="1"/>
</dbReference>
<feature type="compositionally biased region" description="Polar residues" evidence="7">
    <location>
        <begin position="443"/>
        <end position="468"/>
    </location>
</feature>
<dbReference type="PANTHER" id="PTHR24348:SF22">
    <property type="entry name" value="NON-SPECIFIC SERINE_THREONINE PROTEIN KINASE"/>
    <property type="match status" value="1"/>
</dbReference>
<dbReference type="STRING" id="126957.T1J2M8"/>
<dbReference type="GO" id="GO:0048675">
    <property type="term" value="P:axon extension"/>
    <property type="evidence" value="ECO:0007669"/>
    <property type="project" value="TreeGrafter"/>
</dbReference>
<dbReference type="GO" id="GO:0000422">
    <property type="term" value="P:autophagy of mitochondrion"/>
    <property type="evidence" value="ECO:0007669"/>
    <property type="project" value="TreeGrafter"/>
</dbReference>
<keyword evidence="3 6" id="KW-0547">Nucleotide-binding</keyword>
<dbReference type="InterPro" id="IPR000719">
    <property type="entry name" value="Prot_kinase_dom"/>
</dbReference>
<protein>
    <recommendedName>
        <fullName evidence="1">non-specific serine/threonine protein kinase</fullName>
        <ecNumber evidence="1">2.7.11.1</ecNumber>
    </recommendedName>
</protein>
<dbReference type="GO" id="GO:0034727">
    <property type="term" value="P:piecemeal microautophagy of the nucleus"/>
    <property type="evidence" value="ECO:0007669"/>
    <property type="project" value="TreeGrafter"/>
</dbReference>
<dbReference type="EC" id="2.7.11.1" evidence="1"/>
<dbReference type="InterPro" id="IPR011009">
    <property type="entry name" value="Kinase-like_dom_sf"/>
</dbReference>
<keyword evidence="5 6" id="KW-0067">ATP-binding</keyword>
<feature type="compositionally biased region" description="Low complexity" evidence="7">
    <location>
        <begin position="406"/>
        <end position="419"/>
    </location>
</feature>
<proteinExistence type="predicted"/>
<dbReference type="GO" id="GO:0005776">
    <property type="term" value="C:autophagosome"/>
    <property type="evidence" value="ECO:0007669"/>
    <property type="project" value="TreeGrafter"/>
</dbReference>
<feature type="region of interest" description="Disordered" evidence="7">
    <location>
        <begin position="406"/>
        <end position="553"/>
    </location>
</feature>
<dbReference type="PROSITE" id="PS00108">
    <property type="entry name" value="PROTEIN_KINASE_ST"/>
    <property type="match status" value="1"/>
</dbReference>
<dbReference type="Gene3D" id="3.30.200.20">
    <property type="entry name" value="Phosphorylase Kinase, domain 1"/>
    <property type="match status" value="1"/>
</dbReference>
<dbReference type="GO" id="GO:0042594">
    <property type="term" value="P:response to starvation"/>
    <property type="evidence" value="ECO:0007669"/>
    <property type="project" value="TreeGrafter"/>
</dbReference>
<dbReference type="PROSITE" id="PS00107">
    <property type="entry name" value="PROTEIN_KINASE_ATP"/>
    <property type="match status" value="1"/>
</dbReference>
<feature type="compositionally biased region" description="Pro residues" evidence="7">
    <location>
        <begin position="429"/>
        <end position="438"/>
    </location>
</feature>
<dbReference type="GO" id="GO:0004674">
    <property type="term" value="F:protein serine/threonine kinase activity"/>
    <property type="evidence" value="ECO:0007669"/>
    <property type="project" value="UniProtKB-EC"/>
</dbReference>
<evidence type="ECO:0000259" key="8">
    <source>
        <dbReference type="PROSITE" id="PS50011"/>
    </source>
</evidence>
<dbReference type="SMART" id="SM00220">
    <property type="entry name" value="S_TKc"/>
    <property type="match status" value="1"/>
</dbReference>
<dbReference type="PROSITE" id="PS50011">
    <property type="entry name" value="PROTEIN_KINASE_DOM"/>
    <property type="match status" value="1"/>
</dbReference>
<dbReference type="GO" id="GO:0034045">
    <property type="term" value="C:phagophore assembly site membrane"/>
    <property type="evidence" value="ECO:0007669"/>
    <property type="project" value="TreeGrafter"/>
</dbReference>
<dbReference type="Gene3D" id="1.10.510.10">
    <property type="entry name" value="Transferase(Phosphotransferase) domain 1"/>
    <property type="match status" value="1"/>
</dbReference>
<keyword evidence="4" id="KW-0418">Kinase</keyword>
<keyword evidence="2" id="KW-0808">Transferase</keyword>
<evidence type="ECO:0000256" key="5">
    <source>
        <dbReference type="ARBA" id="ARBA00022840"/>
    </source>
</evidence>
<dbReference type="InterPro" id="IPR017441">
    <property type="entry name" value="Protein_kinase_ATP_BS"/>
</dbReference>
<evidence type="ECO:0000256" key="4">
    <source>
        <dbReference type="ARBA" id="ARBA00022777"/>
    </source>
</evidence>
<dbReference type="GO" id="GO:0005524">
    <property type="term" value="F:ATP binding"/>
    <property type="evidence" value="ECO:0007669"/>
    <property type="project" value="UniProtKB-UniRule"/>
</dbReference>
<feature type="domain" description="Protein kinase" evidence="8">
    <location>
        <begin position="9"/>
        <end position="274"/>
    </location>
</feature>
<feature type="region of interest" description="Disordered" evidence="7">
    <location>
        <begin position="284"/>
        <end position="353"/>
    </location>
</feature>
<evidence type="ECO:0000256" key="6">
    <source>
        <dbReference type="PROSITE-ProRule" id="PRU10141"/>
    </source>
</evidence>
<dbReference type="Pfam" id="PF21127">
    <property type="entry name" value="ATG1-like_MIT2"/>
    <property type="match status" value="1"/>
</dbReference>
<dbReference type="SUPFAM" id="SSF56112">
    <property type="entry name" value="Protein kinase-like (PK-like)"/>
    <property type="match status" value="1"/>
</dbReference>
<dbReference type="PhylomeDB" id="T1J2M8"/>
<sequence length="964" mass="105851">MDSLGDYEYNAKDLIGHGAFAVVYKGRKKRTPNYVVAIKCIAKKNLPKSQNLLEKEIKILKELTELHHENVVALLDCKETSNCVCLVMEYCNGGDLADYLHAKGTLSEDTIRLFLRQLAGAMKALKAKGIVHRDLKPQNILLCHGGKQNLQPSEIRLKIADFGFARFLKDGVMAATLCGSPMYMAPEVIMSLQYDAKADLWSIGTIVFQCLTGTAPFQAATPTALKIFYEMNTKLSPNIPSCTSAELTDLLQRLLRRNAKDRMDFDEFFNHPFHKKVIRTTSPVPVPSRQRSFSREPSPTRTTISPSLNNIVHPPADKHNIPEEPCQEATRSAHSSPESTYMSLTKDRGSPLEEPEGFVLVSSNLPTDMNYVDGHSPNLNKRHSVEYCGTSPPRAGFGFGYYPNQSTSPLSSPRPSCLPVTNSPNTKPSAPPSEPIPVPTQKEAYQQIQQSLQESPHQPRSRTQSPSNDEIARSPPIAIQRPPTSDPMFKTSTDVSSLSPPSVQFTIGTPPMSGRRRNSSGGGGSIGTPPLPSVWGASPPYQTRPQSTNSPIRRSSLTSAASYLSNQNFILGANTCLTPFLNSLSKLADCNNKGGMNVDAANNSNFAHPLLVQFGNRAQTLPEISNQDCVNNAAARTQPHVEPITFGESLFPKSGSMGRLTDPFNIGLKAAFGPNQGSPTSSNTLLLPYGRSSYMFPCDIPTSNMSGAGFCPGTSPTGLGALAFGTSPPNMESSIMFYAPELPEETLMEKDHNETLAKLNFVLALVDCILELARTKSSPISALTDSMFRREVNSDDQLPIVSESHRRAEQLVLYVRALQMLSSSLNLSRDGLKSGKLQPSTSVKNVVSAMNERYRHCLRMCKSLNTHGILSSISTDPTTSNITADRLIYSYAIEMCQSAALDELFGNPQECFRRYQTAQILLHSLAQQVNSEEDRGLLNKYKEAVEKRLYVLQQQGYIYAYDTT</sequence>
<dbReference type="GO" id="GO:0061709">
    <property type="term" value="P:reticulophagy"/>
    <property type="evidence" value="ECO:0007669"/>
    <property type="project" value="TreeGrafter"/>
</dbReference>
<evidence type="ECO:0000256" key="1">
    <source>
        <dbReference type="ARBA" id="ARBA00012513"/>
    </source>
</evidence>
<dbReference type="AlphaFoldDB" id="T1J2M8"/>
<name>T1J2M8_STRMM</name>
<dbReference type="GO" id="GO:0010508">
    <property type="term" value="P:positive regulation of autophagy"/>
    <property type="evidence" value="ECO:0007669"/>
    <property type="project" value="TreeGrafter"/>
</dbReference>
<dbReference type="Proteomes" id="UP000014500">
    <property type="component" value="Unassembled WGS sequence"/>
</dbReference>
<dbReference type="EnsemblMetazoa" id="SMAR007826-RA">
    <property type="protein sequence ID" value="SMAR007826-PA"/>
    <property type="gene ID" value="SMAR007826"/>
</dbReference>
<organism evidence="9 10">
    <name type="scientific">Strigamia maritima</name>
    <name type="common">European centipede</name>
    <name type="synonym">Geophilus maritimus</name>
    <dbReference type="NCBI Taxonomy" id="126957"/>
    <lineage>
        <taxon>Eukaryota</taxon>
        <taxon>Metazoa</taxon>
        <taxon>Ecdysozoa</taxon>
        <taxon>Arthropoda</taxon>
        <taxon>Myriapoda</taxon>
        <taxon>Chilopoda</taxon>
        <taxon>Pleurostigmophora</taxon>
        <taxon>Geophilomorpha</taxon>
        <taxon>Linotaeniidae</taxon>
        <taxon>Strigamia</taxon>
    </lineage>
</organism>
<dbReference type="HOGENOM" id="CLU_011264_0_0_1"/>
<evidence type="ECO:0000256" key="3">
    <source>
        <dbReference type="ARBA" id="ARBA00022741"/>
    </source>
</evidence>
<feature type="compositionally biased region" description="Polar residues" evidence="7">
    <location>
        <begin position="540"/>
        <end position="553"/>
    </location>
</feature>
<dbReference type="GO" id="GO:0000045">
    <property type="term" value="P:autophagosome assembly"/>
    <property type="evidence" value="ECO:0007669"/>
    <property type="project" value="TreeGrafter"/>
</dbReference>
<dbReference type="InterPro" id="IPR048941">
    <property type="entry name" value="ATG1-like_MIT2"/>
</dbReference>
<dbReference type="GO" id="GO:0005829">
    <property type="term" value="C:cytosol"/>
    <property type="evidence" value="ECO:0007669"/>
    <property type="project" value="TreeGrafter"/>
</dbReference>
<dbReference type="PANTHER" id="PTHR24348">
    <property type="entry name" value="SERINE/THREONINE-PROTEIN KINASE UNC-51-RELATED"/>
    <property type="match status" value="1"/>
</dbReference>
<evidence type="ECO:0000313" key="10">
    <source>
        <dbReference type="Proteomes" id="UP000014500"/>
    </source>
</evidence>
<feature type="binding site" evidence="6">
    <location>
        <position position="44"/>
    </location>
    <ligand>
        <name>ATP</name>
        <dbReference type="ChEBI" id="CHEBI:30616"/>
    </ligand>
</feature>
<reference evidence="9" key="2">
    <citation type="submission" date="2015-02" db="UniProtKB">
        <authorList>
            <consortium name="EnsemblMetazoa"/>
        </authorList>
    </citation>
    <scope>IDENTIFICATION</scope>
</reference>
<feature type="compositionally biased region" description="Polar residues" evidence="7">
    <location>
        <begin position="329"/>
        <end position="343"/>
    </location>
</feature>
<dbReference type="FunFam" id="3.30.200.20:FF:000149">
    <property type="entry name" value="serine/threonine-protein kinase unc-51 isoform X1"/>
    <property type="match status" value="1"/>
</dbReference>
<dbReference type="EMBL" id="JH431806">
    <property type="status" value="NOT_ANNOTATED_CDS"/>
    <property type="molecule type" value="Genomic_DNA"/>
</dbReference>
<feature type="compositionally biased region" description="Polar residues" evidence="7">
    <location>
        <begin position="490"/>
        <end position="507"/>
    </location>
</feature>
<dbReference type="eggNOG" id="KOG0595">
    <property type="taxonomic scope" value="Eukaryota"/>
</dbReference>
<keyword evidence="10" id="KW-1185">Reference proteome</keyword>
<dbReference type="OMA" id="PQPHQIT"/>
<evidence type="ECO:0000256" key="7">
    <source>
        <dbReference type="SAM" id="MobiDB-lite"/>
    </source>
</evidence>
<accession>T1J2M8</accession>